<proteinExistence type="inferred from homology"/>
<dbReference type="SUPFAM" id="SSF50129">
    <property type="entry name" value="GroES-like"/>
    <property type="match status" value="1"/>
</dbReference>
<comment type="similarity">
    <text evidence="2">Belongs to the zinc-containing alcohol dehydrogenase family.</text>
</comment>
<accession>A0ABY4GRG2</accession>
<evidence type="ECO:0000259" key="7">
    <source>
        <dbReference type="Pfam" id="PF08240"/>
    </source>
</evidence>
<dbReference type="Proteomes" id="UP000831537">
    <property type="component" value="Chromosome"/>
</dbReference>
<reference evidence="8 9" key="1">
    <citation type="submission" date="2022-04" db="EMBL/GenBank/DDBJ databases">
        <title>Gracilibacillus sp. isolated from saltern.</title>
        <authorList>
            <person name="Won M."/>
            <person name="Lee C.-M."/>
            <person name="Woen H.-Y."/>
            <person name="Kwon S.-W."/>
        </authorList>
    </citation>
    <scope>NUCLEOTIDE SEQUENCE [LARGE SCALE GENOMIC DNA]</scope>
    <source>
        <strain evidence="8 9">SSPM10-3</strain>
    </source>
</reference>
<evidence type="ECO:0000256" key="4">
    <source>
        <dbReference type="ARBA" id="ARBA00022833"/>
    </source>
</evidence>
<dbReference type="SUPFAM" id="SSF51735">
    <property type="entry name" value="NAD(P)-binding Rossmann-fold domains"/>
    <property type="match status" value="1"/>
</dbReference>
<dbReference type="PANTHER" id="PTHR43350:SF19">
    <property type="entry name" value="D-GULOSIDE 3-DEHYDROGENASE"/>
    <property type="match status" value="1"/>
</dbReference>
<evidence type="ECO:0000256" key="5">
    <source>
        <dbReference type="ARBA" id="ARBA00023002"/>
    </source>
</evidence>
<dbReference type="InterPro" id="IPR013149">
    <property type="entry name" value="ADH-like_C"/>
</dbReference>
<gene>
    <name evidence="8" type="ORF">MUN87_08900</name>
</gene>
<dbReference type="Pfam" id="PF00107">
    <property type="entry name" value="ADH_zinc_N"/>
    <property type="match status" value="1"/>
</dbReference>
<dbReference type="Gene3D" id="3.90.180.10">
    <property type="entry name" value="Medium-chain alcohol dehydrogenases, catalytic domain"/>
    <property type="match status" value="2"/>
</dbReference>
<evidence type="ECO:0000256" key="3">
    <source>
        <dbReference type="ARBA" id="ARBA00022723"/>
    </source>
</evidence>
<dbReference type="PANTHER" id="PTHR43350">
    <property type="entry name" value="NAD-DEPENDENT ALCOHOL DEHYDROGENASE"/>
    <property type="match status" value="1"/>
</dbReference>
<feature type="domain" description="Alcohol dehydrogenase-like N-terminal" evidence="7">
    <location>
        <begin position="27"/>
        <end position="86"/>
    </location>
</feature>
<organism evidence="8 9">
    <name type="scientific">Gracilibacillus salinarum</name>
    <dbReference type="NCBI Taxonomy" id="2932255"/>
    <lineage>
        <taxon>Bacteria</taxon>
        <taxon>Bacillati</taxon>
        <taxon>Bacillota</taxon>
        <taxon>Bacilli</taxon>
        <taxon>Bacillales</taxon>
        <taxon>Bacillaceae</taxon>
        <taxon>Gracilibacillus</taxon>
    </lineage>
</organism>
<evidence type="ECO:0000313" key="8">
    <source>
        <dbReference type="EMBL" id="UOQ86981.1"/>
    </source>
</evidence>
<keyword evidence="4" id="KW-0862">Zinc</keyword>
<keyword evidence="5" id="KW-0560">Oxidoreductase</keyword>
<keyword evidence="3" id="KW-0479">Metal-binding</keyword>
<evidence type="ECO:0000256" key="1">
    <source>
        <dbReference type="ARBA" id="ARBA00001947"/>
    </source>
</evidence>
<feature type="domain" description="Alcohol dehydrogenase-like C-terminal" evidence="6">
    <location>
        <begin position="147"/>
        <end position="249"/>
    </location>
</feature>
<dbReference type="RefSeq" id="WP_244747401.1">
    <property type="nucleotide sequence ID" value="NZ_CP095071.1"/>
</dbReference>
<dbReference type="Gene3D" id="3.40.50.720">
    <property type="entry name" value="NAD(P)-binding Rossmann-like Domain"/>
    <property type="match status" value="1"/>
</dbReference>
<dbReference type="InterPro" id="IPR013154">
    <property type="entry name" value="ADH-like_N"/>
</dbReference>
<dbReference type="CDD" id="cd08255">
    <property type="entry name" value="2-desacetyl-2-hydroxyethyl_bacteriochlorophyllide_like"/>
    <property type="match status" value="1"/>
</dbReference>
<keyword evidence="9" id="KW-1185">Reference proteome</keyword>
<sequence length="333" mass="36804">MDNREIVFVEPWKVEITSKRIDARMEAHQVLVKKIYTMVSPGTELACLSGMESWFNMPGVPGYASVSEIVEVGSEVTDYKVGDVVFHYGKHSRYEFTTTDGVFLKVPEGLELKRVPFTRMATIALTAIRVSEIELGDLVSVTGQGIVGNMAAQLAALQGAEVIGLDLANERLLTAKECGIKHCVNAGTEEPKDRIMNISNGKGVNTAIDATGVPKVAIDSLSWIGKFGEIILLGTPRGTYNTDVTEVLRSSHLFEKGCINFKGAHEWRYPVAPDTFVKHSLLRNSTIVFQLLMNESLIVDPLISHIIPYEKAPEAYEGLRNNKDLYNGVLFKW</sequence>
<protein>
    <submittedName>
        <fullName evidence="8">Zinc-binding alcohol dehydrogenase</fullName>
    </submittedName>
</protein>
<dbReference type="EMBL" id="CP095071">
    <property type="protein sequence ID" value="UOQ86981.1"/>
    <property type="molecule type" value="Genomic_DNA"/>
</dbReference>
<comment type="cofactor">
    <cofactor evidence="1">
        <name>Zn(2+)</name>
        <dbReference type="ChEBI" id="CHEBI:29105"/>
    </cofactor>
</comment>
<evidence type="ECO:0000259" key="6">
    <source>
        <dbReference type="Pfam" id="PF00107"/>
    </source>
</evidence>
<dbReference type="Pfam" id="PF08240">
    <property type="entry name" value="ADH_N"/>
    <property type="match status" value="1"/>
</dbReference>
<evidence type="ECO:0000313" key="9">
    <source>
        <dbReference type="Proteomes" id="UP000831537"/>
    </source>
</evidence>
<evidence type="ECO:0000256" key="2">
    <source>
        <dbReference type="ARBA" id="ARBA00008072"/>
    </source>
</evidence>
<dbReference type="InterPro" id="IPR011032">
    <property type="entry name" value="GroES-like_sf"/>
</dbReference>
<dbReference type="InterPro" id="IPR036291">
    <property type="entry name" value="NAD(P)-bd_dom_sf"/>
</dbReference>
<name>A0ABY4GRG2_9BACI</name>